<name>A0A971M708_9BACT</name>
<dbReference type="InterPro" id="IPR011330">
    <property type="entry name" value="Glyco_hydro/deAcase_b/a-brl"/>
</dbReference>
<protein>
    <submittedName>
        <fullName evidence="2">Polysaccharide deacetylase family protein</fullName>
    </submittedName>
</protein>
<reference evidence="2" key="2">
    <citation type="submission" date="2020-01" db="EMBL/GenBank/DDBJ databases">
        <authorList>
            <person name="Campanaro S."/>
        </authorList>
    </citation>
    <scope>NUCLEOTIDE SEQUENCE</scope>
    <source>
        <strain evidence="2">AS06rmzACSIP_7</strain>
    </source>
</reference>
<feature type="domain" description="NodB homology" evidence="1">
    <location>
        <begin position="7"/>
        <end position="266"/>
    </location>
</feature>
<reference evidence="2" key="1">
    <citation type="journal article" date="2020" name="Biotechnol. Biofuels">
        <title>New insights from the biogas microbiome by comprehensive genome-resolved metagenomics of nearly 1600 species originating from multiple anaerobic digesters.</title>
        <authorList>
            <person name="Campanaro S."/>
            <person name="Treu L."/>
            <person name="Rodriguez-R L.M."/>
            <person name="Kovalovszki A."/>
            <person name="Ziels R.M."/>
            <person name="Maus I."/>
            <person name="Zhu X."/>
            <person name="Kougias P.G."/>
            <person name="Basile A."/>
            <person name="Luo G."/>
            <person name="Schluter A."/>
            <person name="Konstantinidis K.T."/>
            <person name="Angelidaki I."/>
        </authorList>
    </citation>
    <scope>NUCLEOTIDE SEQUENCE</scope>
    <source>
        <strain evidence="2">AS06rmzACSIP_7</strain>
    </source>
</reference>
<evidence type="ECO:0000313" key="2">
    <source>
        <dbReference type="EMBL" id="NLW36637.1"/>
    </source>
</evidence>
<proteinExistence type="predicted"/>
<dbReference type="Pfam" id="PF01522">
    <property type="entry name" value="Polysacc_deac_1"/>
    <property type="match status" value="1"/>
</dbReference>
<dbReference type="GO" id="GO:0005975">
    <property type="term" value="P:carbohydrate metabolic process"/>
    <property type="evidence" value="ECO:0007669"/>
    <property type="project" value="InterPro"/>
</dbReference>
<dbReference type="PROSITE" id="PS51677">
    <property type="entry name" value="NODB"/>
    <property type="match status" value="1"/>
</dbReference>
<dbReference type="AlphaFoldDB" id="A0A971M708"/>
<dbReference type="Gene3D" id="3.20.20.370">
    <property type="entry name" value="Glycoside hydrolase/deacetylase"/>
    <property type="match status" value="1"/>
</dbReference>
<evidence type="ECO:0000313" key="3">
    <source>
        <dbReference type="Proteomes" id="UP000777265"/>
    </source>
</evidence>
<dbReference type="SUPFAM" id="SSF88713">
    <property type="entry name" value="Glycoside hydrolase/deacetylase"/>
    <property type="match status" value="1"/>
</dbReference>
<organism evidence="2 3">
    <name type="scientific">Syntrophorhabdus aromaticivorans</name>
    <dbReference type="NCBI Taxonomy" id="328301"/>
    <lineage>
        <taxon>Bacteria</taxon>
        <taxon>Pseudomonadati</taxon>
        <taxon>Thermodesulfobacteriota</taxon>
        <taxon>Syntrophorhabdia</taxon>
        <taxon>Syntrophorhabdales</taxon>
        <taxon>Syntrophorhabdaceae</taxon>
        <taxon>Syntrophorhabdus</taxon>
    </lineage>
</organism>
<dbReference type="Proteomes" id="UP000777265">
    <property type="component" value="Unassembled WGS sequence"/>
</dbReference>
<dbReference type="PANTHER" id="PTHR47561">
    <property type="entry name" value="POLYSACCHARIDE DEACETYLASE FAMILY PROTEIN (AFU_ORTHOLOGUE AFUA_6G05030)"/>
    <property type="match status" value="1"/>
</dbReference>
<dbReference type="PANTHER" id="PTHR47561:SF1">
    <property type="entry name" value="POLYSACCHARIDE DEACETYLASE FAMILY PROTEIN (AFU_ORTHOLOGUE AFUA_6G05030)"/>
    <property type="match status" value="1"/>
</dbReference>
<sequence>MNTGFHKTIGLKVDVDTYDGMRKGVPTLLSLLRKHGIRASFFVPMGKDHTGWTAKRVFTRKGFLKKAGRVGVLETYGLKTLMYGLLLPGPEIARKATPILKQIVAEGHEAGIHGYDHVHWHDYVKTWGREKTEEVLQKASAVYEDVFGERPRSFAAPGWMVNQHALRFFRNNGFAYTSDTRGLSPFFPEMGGESFDILQIPTTLPTLDEVVGIAGTDAASLSRFFLSSLTDGLNILTVHTELEGHRWAGCLDAFVRISLEQGFTFERLIDIAAQCKNQGIVPRCRIIYGYVEGRAGEVSRQET</sequence>
<gene>
    <name evidence="2" type="ORF">GXY80_14340</name>
</gene>
<dbReference type="InterPro" id="IPR002509">
    <property type="entry name" value="NODB_dom"/>
</dbReference>
<comment type="caution">
    <text evidence="2">The sequence shown here is derived from an EMBL/GenBank/DDBJ whole genome shotgun (WGS) entry which is preliminary data.</text>
</comment>
<accession>A0A971M708</accession>
<dbReference type="EMBL" id="JAAYEE010000275">
    <property type="protein sequence ID" value="NLW36637.1"/>
    <property type="molecule type" value="Genomic_DNA"/>
</dbReference>
<evidence type="ECO:0000259" key="1">
    <source>
        <dbReference type="PROSITE" id="PS51677"/>
    </source>
</evidence>
<dbReference type="GO" id="GO:0016810">
    <property type="term" value="F:hydrolase activity, acting on carbon-nitrogen (but not peptide) bonds"/>
    <property type="evidence" value="ECO:0007669"/>
    <property type="project" value="InterPro"/>
</dbReference>